<evidence type="ECO:0000256" key="1">
    <source>
        <dbReference type="SAM" id="Phobius"/>
    </source>
</evidence>
<proteinExistence type="predicted"/>
<organism evidence="2 3">
    <name type="scientific">Rubroshorea leprosula</name>
    <dbReference type="NCBI Taxonomy" id="152421"/>
    <lineage>
        <taxon>Eukaryota</taxon>
        <taxon>Viridiplantae</taxon>
        <taxon>Streptophyta</taxon>
        <taxon>Embryophyta</taxon>
        <taxon>Tracheophyta</taxon>
        <taxon>Spermatophyta</taxon>
        <taxon>Magnoliopsida</taxon>
        <taxon>eudicotyledons</taxon>
        <taxon>Gunneridae</taxon>
        <taxon>Pentapetalae</taxon>
        <taxon>rosids</taxon>
        <taxon>malvids</taxon>
        <taxon>Malvales</taxon>
        <taxon>Dipterocarpaceae</taxon>
        <taxon>Rubroshorea</taxon>
    </lineage>
</organism>
<keyword evidence="1" id="KW-0472">Membrane</keyword>
<feature type="transmembrane region" description="Helical" evidence="1">
    <location>
        <begin position="100"/>
        <end position="118"/>
    </location>
</feature>
<reference evidence="2 3" key="1">
    <citation type="journal article" date="2021" name="Commun. Biol.">
        <title>The genome of Shorea leprosula (Dipterocarpaceae) highlights the ecological relevance of drought in aseasonal tropical rainforests.</title>
        <authorList>
            <person name="Ng K.K.S."/>
            <person name="Kobayashi M.J."/>
            <person name="Fawcett J.A."/>
            <person name="Hatakeyama M."/>
            <person name="Paape T."/>
            <person name="Ng C.H."/>
            <person name="Ang C.C."/>
            <person name="Tnah L.H."/>
            <person name="Lee C.T."/>
            <person name="Nishiyama T."/>
            <person name="Sese J."/>
            <person name="O'Brien M.J."/>
            <person name="Copetti D."/>
            <person name="Mohd Noor M.I."/>
            <person name="Ong R.C."/>
            <person name="Putra M."/>
            <person name="Sireger I.Z."/>
            <person name="Indrioko S."/>
            <person name="Kosugi Y."/>
            <person name="Izuno A."/>
            <person name="Isagi Y."/>
            <person name="Lee S.L."/>
            <person name="Shimizu K.K."/>
        </authorList>
    </citation>
    <scope>NUCLEOTIDE SEQUENCE [LARGE SCALE GENOMIC DNA]</scope>
    <source>
        <strain evidence="2">214</strain>
    </source>
</reference>
<evidence type="ECO:0008006" key="4">
    <source>
        <dbReference type="Google" id="ProtNLM"/>
    </source>
</evidence>
<comment type="caution">
    <text evidence="2">The sequence shown here is derived from an EMBL/GenBank/DDBJ whole genome shotgun (WGS) entry which is preliminary data.</text>
</comment>
<keyword evidence="1" id="KW-0812">Transmembrane</keyword>
<evidence type="ECO:0000313" key="3">
    <source>
        <dbReference type="Proteomes" id="UP001054252"/>
    </source>
</evidence>
<sequence>MRTFSCIYIIYIYIYIYWKSVHQSCLLKKFGISNQNDVVSLNSASTVFRPFLKSPPFPSPTPGPIPSSPAPAAISTISLLATPSSWPPLTPYTSSLPRSLSLALLSVIIALWIFLYLFKEDCLVLWGHSISDRWVWR</sequence>
<dbReference type="Proteomes" id="UP001054252">
    <property type="component" value="Unassembled WGS sequence"/>
</dbReference>
<dbReference type="EMBL" id="BPVZ01000711">
    <property type="protein sequence ID" value="GKV52461.1"/>
    <property type="molecule type" value="Genomic_DNA"/>
</dbReference>
<accession>A0AAV5MR68</accession>
<keyword evidence="1" id="KW-1133">Transmembrane helix</keyword>
<gene>
    <name evidence="2" type="ORF">SLEP1_g59038</name>
</gene>
<evidence type="ECO:0000313" key="2">
    <source>
        <dbReference type="EMBL" id="GKV52461.1"/>
    </source>
</evidence>
<name>A0AAV5MR68_9ROSI</name>
<dbReference type="AlphaFoldDB" id="A0AAV5MR68"/>
<keyword evidence="3" id="KW-1185">Reference proteome</keyword>
<protein>
    <recommendedName>
        <fullName evidence="4">ATP synthase F0 subunit 8</fullName>
    </recommendedName>
</protein>